<keyword evidence="9" id="KW-1185">Reference proteome</keyword>
<dbReference type="GO" id="GO:0005634">
    <property type="term" value="C:nucleus"/>
    <property type="evidence" value="ECO:0007669"/>
    <property type="project" value="TreeGrafter"/>
</dbReference>
<dbReference type="GO" id="GO:0070974">
    <property type="term" value="F:POU domain binding"/>
    <property type="evidence" value="ECO:0007669"/>
    <property type="project" value="InterPro"/>
</dbReference>
<evidence type="ECO:0000256" key="1">
    <source>
        <dbReference type="ARBA" id="ARBA00022737"/>
    </source>
</evidence>
<dbReference type="GO" id="GO:0003677">
    <property type="term" value="F:DNA binding"/>
    <property type="evidence" value="ECO:0007669"/>
    <property type="project" value="InterPro"/>
</dbReference>
<evidence type="ECO:0000256" key="6">
    <source>
        <dbReference type="PROSITE-ProRule" id="PRU00023"/>
    </source>
</evidence>
<proteinExistence type="predicted"/>
<dbReference type="InterPro" id="IPR047571">
    <property type="entry name" value="OCA"/>
</dbReference>
<evidence type="ECO:0000256" key="5">
    <source>
        <dbReference type="ARBA" id="ARBA00023163"/>
    </source>
</evidence>
<keyword evidence="1" id="KW-0677">Repeat</keyword>
<keyword evidence="5" id="KW-0804">Transcription</keyword>
<keyword evidence="4" id="KW-0010">Activator</keyword>
<evidence type="ECO:0000313" key="8">
    <source>
        <dbReference type="Ensembl" id="ENSDCDP00010037320.1"/>
    </source>
</evidence>
<dbReference type="InterPro" id="IPR036770">
    <property type="entry name" value="Ankyrin_rpt-contain_sf"/>
</dbReference>
<dbReference type="PROSITE" id="PS52003">
    <property type="entry name" value="OCA"/>
    <property type="match status" value="1"/>
</dbReference>
<organism evidence="8 9">
    <name type="scientific">Denticeps clupeoides</name>
    <name type="common">denticle herring</name>
    <dbReference type="NCBI Taxonomy" id="299321"/>
    <lineage>
        <taxon>Eukaryota</taxon>
        <taxon>Metazoa</taxon>
        <taxon>Chordata</taxon>
        <taxon>Craniata</taxon>
        <taxon>Vertebrata</taxon>
        <taxon>Euteleostomi</taxon>
        <taxon>Actinopterygii</taxon>
        <taxon>Neopterygii</taxon>
        <taxon>Teleostei</taxon>
        <taxon>Clupei</taxon>
        <taxon>Clupeiformes</taxon>
        <taxon>Denticipitoidei</taxon>
        <taxon>Denticipitidae</taxon>
        <taxon>Denticeps</taxon>
    </lineage>
</organism>
<protein>
    <recommendedName>
        <fullName evidence="7">OCA domain-containing protein</fullName>
    </recommendedName>
</protein>
<reference evidence="8" key="2">
    <citation type="submission" date="2025-08" db="UniProtKB">
        <authorList>
            <consortium name="Ensembl"/>
        </authorList>
    </citation>
    <scope>IDENTIFICATION</scope>
</reference>
<dbReference type="PANTHER" id="PTHR24124:SF8">
    <property type="entry name" value="OCA DOMAIN-CONTAINING PROTEIN"/>
    <property type="match status" value="1"/>
</dbReference>
<dbReference type="InterPro" id="IPR002110">
    <property type="entry name" value="Ankyrin_rpt"/>
</dbReference>
<name>A0AAY4CVN9_9TELE</name>
<dbReference type="Gene3D" id="1.25.40.20">
    <property type="entry name" value="Ankyrin repeat-containing domain"/>
    <property type="match status" value="1"/>
</dbReference>
<feature type="repeat" description="ANK" evidence="6">
    <location>
        <begin position="300"/>
        <end position="332"/>
    </location>
</feature>
<reference evidence="8" key="3">
    <citation type="submission" date="2025-09" db="UniProtKB">
        <authorList>
            <consortium name="Ensembl"/>
        </authorList>
    </citation>
    <scope>IDENTIFICATION</scope>
</reference>
<keyword evidence="2" id="KW-0805">Transcription regulation</keyword>
<dbReference type="PANTHER" id="PTHR24124">
    <property type="entry name" value="ANKYRIN REPEAT FAMILY A"/>
    <property type="match status" value="1"/>
</dbReference>
<evidence type="ECO:0000256" key="2">
    <source>
        <dbReference type="ARBA" id="ARBA00023015"/>
    </source>
</evidence>
<evidence type="ECO:0000256" key="4">
    <source>
        <dbReference type="ARBA" id="ARBA00023159"/>
    </source>
</evidence>
<dbReference type="AlphaFoldDB" id="A0AAY4CVN9"/>
<sequence>MALFVQPNVMSAKERKGCKYHMDFMYKSKPDKSYIGVRVRMPVRDILKNIRIAKGIDPKGTQSVLHKMLDHSKVLCTLFFLKTMLNAQSLEELSIIAEVLEEDLKTTSLQQPHKDLCCFSWPASKASLSEEFFLDKSSPQAVQEKVWDSDFLQDTSSLCFPGFRPSFTSFSDGSGGYSSDESEDLKFCFKPHEASSSDGTLGSICNFSTEPLDRSLKTAETKTPYIFHEEWENVFFFWVQVEWENSFLKSITNQDLLVPDKNGKMMLHQFVEQGRRAPVYVIAKRMAGMEKLDVRDEEGKGSTALHLAAERNQHLMVSDLLCLGANVNKRDMYGKTCFHLSAENGYVRVLEVLDKFMKGGLHVDMEIKDCNGLTALQSASVALGSTGRAVEQTKDPSQTQLQTLRHHQMIETLECLLKMEGTMHHLVSE</sequence>
<dbReference type="GeneTree" id="ENSGT00940000153695"/>
<keyword evidence="3 6" id="KW-0040">ANK repeat</keyword>
<dbReference type="Ensembl" id="ENSDCDT00010046879.1">
    <property type="protein sequence ID" value="ENSDCDP00010037320.1"/>
    <property type="gene ID" value="ENSDCDG00010024340.1"/>
</dbReference>
<dbReference type="Pfam" id="PF13637">
    <property type="entry name" value="Ank_4"/>
    <property type="match status" value="1"/>
</dbReference>
<dbReference type="Proteomes" id="UP000694580">
    <property type="component" value="Chromosome 2"/>
</dbReference>
<dbReference type="PROSITE" id="PS50297">
    <property type="entry name" value="ANK_REP_REGION"/>
    <property type="match status" value="1"/>
</dbReference>
<reference evidence="8 9" key="1">
    <citation type="submission" date="2020-06" db="EMBL/GenBank/DDBJ databases">
        <authorList>
            <consortium name="Wellcome Sanger Institute Data Sharing"/>
        </authorList>
    </citation>
    <scope>NUCLEOTIDE SEQUENCE [LARGE SCALE GENOMIC DNA]</scope>
</reference>
<evidence type="ECO:0000259" key="7">
    <source>
        <dbReference type="PROSITE" id="PS52003"/>
    </source>
</evidence>
<accession>A0AAY4CVN9</accession>
<dbReference type="PROSITE" id="PS50088">
    <property type="entry name" value="ANK_REPEAT"/>
    <property type="match status" value="1"/>
</dbReference>
<dbReference type="SUPFAM" id="SSF48403">
    <property type="entry name" value="Ankyrin repeat"/>
    <property type="match status" value="1"/>
</dbReference>
<dbReference type="SMART" id="SM00248">
    <property type="entry name" value="ANK"/>
    <property type="match status" value="2"/>
</dbReference>
<feature type="domain" description="OCA" evidence="7">
    <location>
        <begin position="31"/>
        <end position="53"/>
    </location>
</feature>
<evidence type="ECO:0000313" key="9">
    <source>
        <dbReference type="Proteomes" id="UP000694580"/>
    </source>
</evidence>
<evidence type="ECO:0000256" key="3">
    <source>
        <dbReference type="ARBA" id="ARBA00023043"/>
    </source>
</evidence>
<dbReference type="GO" id="GO:0010468">
    <property type="term" value="P:regulation of gene expression"/>
    <property type="evidence" value="ECO:0007669"/>
    <property type="project" value="TreeGrafter"/>
</dbReference>